<reference evidence="2" key="1">
    <citation type="submission" date="2018-06" db="EMBL/GenBank/DDBJ databases">
        <authorList>
            <person name="Zhirakovskaya E."/>
        </authorList>
    </citation>
    <scope>NUCLEOTIDE SEQUENCE</scope>
</reference>
<name>A0A3B1BCJ8_9ZZZZ</name>
<protein>
    <recommendedName>
        <fullName evidence="3">Death on curing protein, Doc toxin</fullName>
    </recommendedName>
</protein>
<dbReference type="Pfam" id="PF05016">
    <property type="entry name" value="ParE_toxin"/>
    <property type="match status" value="1"/>
</dbReference>
<dbReference type="EMBL" id="UOFY01000042">
    <property type="protein sequence ID" value="VAX09713.1"/>
    <property type="molecule type" value="Genomic_DNA"/>
</dbReference>
<evidence type="ECO:0000313" key="2">
    <source>
        <dbReference type="EMBL" id="VAX09713.1"/>
    </source>
</evidence>
<gene>
    <name evidence="2" type="ORF">MNBD_GAMMA25-1234</name>
</gene>
<sequence>MSDLTIVFSPRAKQRMEEIADYLYQQNLSQAFVVDYLNHFETLLCQFLESGTPMPEYGDGIRRVVYN</sequence>
<dbReference type="InterPro" id="IPR035093">
    <property type="entry name" value="RelE/ParE_toxin_dom_sf"/>
</dbReference>
<evidence type="ECO:0000256" key="1">
    <source>
        <dbReference type="ARBA" id="ARBA00022649"/>
    </source>
</evidence>
<dbReference type="InterPro" id="IPR007712">
    <property type="entry name" value="RelE/ParE_toxin"/>
</dbReference>
<dbReference type="Gene3D" id="3.30.2310.20">
    <property type="entry name" value="RelE-like"/>
    <property type="match status" value="1"/>
</dbReference>
<accession>A0A3B1BCJ8</accession>
<evidence type="ECO:0008006" key="3">
    <source>
        <dbReference type="Google" id="ProtNLM"/>
    </source>
</evidence>
<proteinExistence type="predicted"/>
<keyword evidence="1" id="KW-1277">Toxin-antitoxin system</keyword>
<dbReference type="AlphaFoldDB" id="A0A3B1BCJ8"/>
<organism evidence="2">
    <name type="scientific">hydrothermal vent metagenome</name>
    <dbReference type="NCBI Taxonomy" id="652676"/>
    <lineage>
        <taxon>unclassified sequences</taxon>
        <taxon>metagenomes</taxon>
        <taxon>ecological metagenomes</taxon>
    </lineage>
</organism>